<dbReference type="PROSITE" id="PS51257">
    <property type="entry name" value="PROKAR_LIPOPROTEIN"/>
    <property type="match status" value="1"/>
</dbReference>
<protein>
    <recommendedName>
        <fullName evidence="7">Efflux transporter periplasmic adaptor subunit</fullName>
    </recommendedName>
</protein>
<dbReference type="EMBL" id="BOSE01000004">
    <property type="protein sequence ID" value="GIP16694.1"/>
    <property type="molecule type" value="Genomic_DNA"/>
</dbReference>
<dbReference type="Gene3D" id="2.40.420.20">
    <property type="match status" value="1"/>
</dbReference>
<name>A0A919YQY9_9BACL</name>
<gene>
    <name evidence="5" type="ORF">J40TS1_23360</name>
</gene>
<dbReference type="PANTHER" id="PTHR30469">
    <property type="entry name" value="MULTIDRUG RESISTANCE PROTEIN MDTA"/>
    <property type="match status" value="1"/>
</dbReference>
<dbReference type="AlphaFoldDB" id="A0A919YQY9"/>
<evidence type="ECO:0000256" key="1">
    <source>
        <dbReference type="SAM" id="Coils"/>
    </source>
</evidence>
<comment type="caution">
    <text evidence="5">The sequence shown here is derived from an EMBL/GenBank/DDBJ whole genome shotgun (WGS) entry which is preliminary data.</text>
</comment>
<organism evidence="5 6">
    <name type="scientific">Paenibacillus montaniterrae</name>
    <dbReference type="NCBI Taxonomy" id="429341"/>
    <lineage>
        <taxon>Bacteria</taxon>
        <taxon>Bacillati</taxon>
        <taxon>Bacillota</taxon>
        <taxon>Bacilli</taxon>
        <taxon>Bacillales</taxon>
        <taxon>Paenibacillaceae</taxon>
        <taxon>Paenibacillus</taxon>
    </lineage>
</organism>
<keyword evidence="6" id="KW-1185">Reference proteome</keyword>
<evidence type="ECO:0008006" key="7">
    <source>
        <dbReference type="Google" id="ProtNLM"/>
    </source>
</evidence>
<proteinExistence type="predicted"/>
<dbReference type="Pfam" id="PF25973">
    <property type="entry name" value="BSH_CzcB"/>
    <property type="match status" value="1"/>
</dbReference>
<feature type="region of interest" description="Disordered" evidence="2">
    <location>
        <begin position="243"/>
        <end position="265"/>
    </location>
</feature>
<sequence length="360" mass="39195">MSMKWLTESLFRKTSIVCIAAAVMLSGCSLLPDEKEEEVLPEIKPPQISQRPEYEVTTKNLVTTVPVMGKVISLEEETVYFTTGDHNVKEVYVKTGDEVQAGDPIATLDMSEMEKTLRMEKLAFQRDELAMKELLRTRDEMDQSDFEQQRIAFEEKRQKLADMEEEISKSTITAPFSGTIVSLSVKKGDLVKAYAPVAIIANTDLLVPASKLTKTEQEKIAVGMEAEVTISNGGTIKGTVKQLPVQSSESSGNGGGAGGGGAGNNAADIERVEDFMIIEVDEMPEGATRGIPASIKVITKRTENAIVIPPSTLRSIGNRTYVQVVDENGKREVDVEVGQQTATDVEILNGLEPGQKVVGR</sequence>
<dbReference type="GO" id="GO:1990281">
    <property type="term" value="C:efflux pump complex"/>
    <property type="evidence" value="ECO:0007669"/>
    <property type="project" value="TreeGrafter"/>
</dbReference>
<feature type="compositionally biased region" description="Gly residues" evidence="2">
    <location>
        <begin position="252"/>
        <end position="263"/>
    </location>
</feature>
<evidence type="ECO:0000313" key="5">
    <source>
        <dbReference type="EMBL" id="GIP16694.1"/>
    </source>
</evidence>
<evidence type="ECO:0000313" key="6">
    <source>
        <dbReference type="Proteomes" id="UP000683139"/>
    </source>
</evidence>
<feature type="domain" description="CzcB-like barrel-sandwich hybrid" evidence="4">
    <location>
        <begin position="88"/>
        <end position="202"/>
    </location>
</feature>
<dbReference type="Proteomes" id="UP000683139">
    <property type="component" value="Unassembled WGS sequence"/>
</dbReference>
<reference evidence="5" key="1">
    <citation type="submission" date="2021-03" db="EMBL/GenBank/DDBJ databases">
        <title>Antimicrobial resistance genes in bacteria isolated from Japanese honey, and their potential for conferring macrolide and lincosamide resistance in the American foulbrood pathogen Paenibacillus larvae.</title>
        <authorList>
            <person name="Okamoto M."/>
            <person name="Kumagai M."/>
            <person name="Kanamori H."/>
            <person name="Takamatsu D."/>
        </authorList>
    </citation>
    <scope>NUCLEOTIDE SEQUENCE</scope>
    <source>
        <strain evidence="5">J40TS1</strain>
    </source>
</reference>
<dbReference type="Gene3D" id="2.40.50.100">
    <property type="match status" value="2"/>
</dbReference>
<evidence type="ECO:0000259" key="4">
    <source>
        <dbReference type="Pfam" id="PF25973"/>
    </source>
</evidence>
<dbReference type="GO" id="GO:0015562">
    <property type="term" value="F:efflux transmembrane transporter activity"/>
    <property type="evidence" value="ECO:0007669"/>
    <property type="project" value="TreeGrafter"/>
</dbReference>
<feature type="domain" description="Multidrug resistance protein MdtA-like C-terminal permuted SH3" evidence="3">
    <location>
        <begin position="304"/>
        <end position="358"/>
    </location>
</feature>
<dbReference type="InterPro" id="IPR058647">
    <property type="entry name" value="BSH_CzcB-like"/>
</dbReference>
<dbReference type="SUPFAM" id="SSF111369">
    <property type="entry name" value="HlyD-like secretion proteins"/>
    <property type="match status" value="1"/>
</dbReference>
<feature type="coiled-coil region" evidence="1">
    <location>
        <begin position="146"/>
        <end position="173"/>
    </location>
</feature>
<keyword evidence="1" id="KW-0175">Coiled coil</keyword>
<dbReference type="InterPro" id="IPR058627">
    <property type="entry name" value="MdtA-like_C"/>
</dbReference>
<dbReference type="PANTHER" id="PTHR30469:SF33">
    <property type="entry name" value="SLR1207 PROTEIN"/>
    <property type="match status" value="1"/>
</dbReference>
<evidence type="ECO:0000256" key="2">
    <source>
        <dbReference type="SAM" id="MobiDB-lite"/>
    </source>
</evidence>
<accession>A0A919YQY9</accession>
<dbReference type="RefSeq" id="WP_213515214.1">
    <property type="nucleotide sequence ID" value="NZ_BOSE01000004.1"/>
</dbReference>
<evidence type="ECO:0000259" key="3">
    <source>
        <dbReference type="Pfam" id="PF25967"/>
    </source>
</evidence>
<dbReference type="Pfam" id="PF25967">
    <property type="entry name" value="RND-MFP_C"/>
    <property type="match status" value="1"/>
</dbReference>